<dbReference type="OrthoDB" id="9932926at2759"/>
<organism evidence="3">
    <name type="scientific">Lepeophtheirus salmonis</name>
    <name type="common">Salmon louse</name>
    <name type="synonym">Caligus salmonis</name>
    <dbReference type="NCBI Taxonomy" id="72036"/>
    <lineage>
        <taxon>Eukaryota</taxon>
        <taxon>Metazoa</taxon>
        <taxon>Ecdysozoa</taxon>
        <taxon>Arthropoda</taxon>
        <taxon>Crustacea</taxon>
        <taxon>Multicrustacea</taxon>
        <taxon>Hexanauplia</taxon>
        <taxon>Copepoda</taxon>
        <taxon>Siphonostomatoida</taxon>
        <taxon>Caligidae</taxon>
        <taxon>Lepeophtheirus</taxon>
    </lineage>
</organism>
<sequence length="156" mass="17363">MVIKVYISGNSGNKEIVTHQQRIFMILNSLNIENAPVDIAGPGMDEARDFMRANGKKKEGERNVLPPQIFNEEKYCGDYDDFDIANEDDLLEEFLGLPKKAPLDDPAAGGVNENDASKLSKEDENAKTEENEEESPEEKSDEVTTEHEDSVTAAEE</sequence>
<dbReference type="PANTHER" id="PTHR12232:SF15">
    <property type="entry name" value="SH3 DOMAIN-BINDING GLUTAMIC ACID-RICH PROTEIN HOMOLOG"/>
    <property type="match status" value="1"/>
</dbReference>
<dbReference type="InterPro" id="IPR051033">
    <property type="entry name" value="SH3BGR"/>
</dbReference>
<gene>
    <name evidence="3" type="primary">SH3BG</name>
</gene>
<reference evidence="3" key="1">
    <citation type="submission" date="2009-06" db="EMBL/GenBank/DDBJ databases">
        <title>Lepeophtheirus salmonis ESTs and full-length cDNAs.</title>
        <authorList>
            <person name="Yasuike M."/>
            <person name="von Schalburg K."/>
            <person name="Cooper G."/>
            <person name="Leong J."/>
            <person name="Jones S.R.M."/>
            <person name="Koop B.F."/>
        </authorList>
    </citation>
    <scope>NUCLEOTIDE SEQUENCE</scope>
    <source>
        <strain evidence="3">Pacific form</strain>
        <tissue evidence="3">Whole</tissue>
    </source>
</reference>
<evidence type="ECO:0000256" key="2">
    <source>
        <dbReference type="SAM" id="MobiDB-lite"/>
    </source>
</evidence>
<dbReference type="GO" id="GO:0005737">
    <property type="term" value="C:cytoplasm"/>
    <property type="evidence" value="ECO:0007669"/>
    <property type="project" value="TreeGrafter"/>
</dbReference>
<proteinExistence type="evidence at transcript level"/>
<dbReference type="AlphaFoldDB" id="C1BTP0"/>
<dbReference type="Gene3D" id="3.40.30.10">
    <property type="entry name" value="Glutaredoxin"/>
    <property type="match status" value="1"/>
</dbReference>
<evidence type="ECO:0000313" key="3">
    <source>
        <dbReference type="EMBL" id="ACO12393.1"/>
    </source>
</evidence>
<accession>C1BTP0</accession>
<dbReference type="InterPro" id="IPR006993">
    <property type="entry name" value="Glut_rich_SH3-bd"/>
</dbReference>
<feature type="compositionally biased region" description="Basic and acidic residues" evidence="2">
    <location>
        <begin position="137"/>
        <end position="150"/>
    </location>
</feature>
<dbReference type="InterPro" id="IPR036249">
    <property type="entry name" value="Thioredoxin-like_sf"/>
</dbReference>
<dbReference type="PANTHER" id="PTHR12232">
    <property type="entry name" value="SH3 DOMAIN-BINDING GLUTAMIC ACID-RICH-LIKE PROTEIN"/>
    <property type="match status" value="1"/>
</dbReference>
<dbReference type="SUPFAM" id="SSF52833">
    <property type="entry name" value="Thioredoxin-like"/>
    <property type="match status" value="1"/>
</dbReference>
<feature type="region of interest" description="Disordered" evidence="2">
    <location>
        <begin position="97"/>
        <end position="156"/>
    </location>
</feature>
<feature type="compositionally biased region" description="Basic and acidic residues" evidence="2">
    <location>
        <begin position="115"/>
        <end position="129"/>
    </location>
</feature>
<evidence type="ECO:0000256" key="1">
    <source>
        <dbReference type="ARBA" id="ARBA00007764"/>
    </source>
</evidence>
<dbReference type="EMBL" id="BT077969">
    <property type="protein sequence ID" value="ACO12393.1"/>
    <property type="molecule type" value="mRNA"/>
</dbReference>
<comment type="similarity">
    <text evidence="1">Belongs to the SH3BGR family.</text>
</comment>
<protein>
    <submittedName>
        <fullName evidence="3">SH3 domain-binding glutamic acid-rich protein homolog</fullName>
    </submittedName>
</protein>
<name>C1BTP0_LEPSM</name>
<dbReference type="Pfam" id="PF04908">
    <property type="entry name" value="SH3BGR"/>
    <property type="match status" value="1"/>
</dbReference>